<dbReference type="PANTHER" id="PTHR21337">
    <property type="entry name" value="PHOSPHO-2-DEHYDRO-3-DEOXYHEPTONATE ALDOLASE 1, 2"/>
    <property type="match status" value="1"/>
</dbReference>
<dbReference type="InterPro" id="IPR013785">
    <property type="entry name" value="Aldolase_TIM"/>
</dbReference>
<keyword evidence="7" id="KW-1185">Reference proteome</keyword>
<feature type="binding site" evidence="3">
    <location>
        <position position="276"/>
    </location>
    <ligand>
        <name>phosphoenolpyruvate</name>
        <dbReference type="ChEBI" id="CHEBI:58702"/>
    </ligand>
</feature>
<keyword evidence="3" id="KW-0104">Cadmium</keyword>
<feature type="region of interest" description="Disordered" evidence="5">
    <location>
        <begin position="411"/>
        <end position="437"/>
    </location>
</feature>
<dbReference type="KEGG" id="bpla:bpln_2g14990"/>
<feature type="binding site" evidence="3">
    <location>
        <position position="245"/>
    </location>
    <ligand>
        <name>phosphoenolpyruvate</name>
        <dbReference type="ChEBI" id="CHEBI:58702"/>
    </ligand>
</feature>
<evidence type="ECO:0000313" key="6">
    <source>
        <dbReference type="EMBL" id="AJK49490.1"/>
    </source>
</evidence>
<dbReference type="InterPro" id="IPR002480">
    <property type="entry name" value="DAHP_synth_2"/>
</dbReference>
<feature type="binding site" evidence="3">
    <location>
        <begin position="222"/>
        <end position="223"/>
    </location>
    <ligand>
        <name>phosphoenolpyruvate</name>
        <dbReference type="ChEBI" id="CHEBI:58702"/>
    </ligand>
</feature>
<dbReference type="KEGG" id="bgp:BGL_2c14230"/>
<evidence type="ECO:0000256" key="5">
    <source>
        <dbReference type="SAM" id="MobiDB-lite"/>
    </source>
</evidence>
<comment type="catalytic activity">
    <reaction evidence="4">
        <text>D-erythrose 4-phosphate + phosphoenolpyruvate + H2O = 7-phospho-2-dehydro-3-deoxy-D-arabino-heptonate + phosphate</text>
        <dbReference type="Rhea" id="RHEA:14717"/>
        <dbReference type="ChEBI" id="CHEBI:15377"/>
        <dbReference type="ChEBI" id="CHEBI:16897"/>
        <dbReference type="ChEBI" id="CHEBI:43474"/>
        <dbReference type="ChEBI" id="CHEBI:58394"/>
        <dbReference type="ChEBI" id="CHEBI:58702"/>
        <dbReference type="EC" id="2.5.1.54"/>
    </reaction>
</comment>
<evidence type="ECO:0000256" key="2">
    <source>
        <dbReference type="ARBA" id="ARBA00022679"/>
    </source>
</evidence>
<dbReference type="GO" id="GO:0003849">
    <property type="term" value="F:3-deoxy-7-phosphoheptulonate synthase activity"/>
    <property type="evidence" value="ECO:0007669"/>
    <property type="project" value="UniProtKB-EC"/>
</dbReference>
<sequence length="437" mass="47604">MSTLREPWHPTTWQSMPQQQLPHYVNGAALGATLSRLSSYPPLVAIGEIRRLRSWLANVAHGRGFVLQGGDCAETFADFRQDVIQRHYRLLERMAQTIRDASGLPVVRIGRIAGQYAKPRSKPEEQRNGRSLPSYRGDIINDVAFDAEARDHDPARMETAYFRAAGSLNYLRGLNDAGLLGTGGAYFSSHEALLLPYEQSMVERDELGNWYCCSGHFLWIGERTRQLDGAHVEFLRGVRNPIGLKLGAGIGHDDLLRLIDVLNPLNEAGRLTLIPRMGAGKIDRLAGLLETVRREGREVGWMSDPMHGNGTQTGTGIKTRHTADIVAELDGFFAAHRAAGTHPSGVHLELTGLDVTECIGGASVPGEADLERAYLSSCDPRLNADQALTLAGHLAGLLVAHGMPRSHGEQVEAGAAASKATEAAEAEADRYDLERSV</sequence>
<feature type="binding site" evidence="3">
    <location>
        <position position="111"/>
    </location>
    <ligand>
        <name>phosphoenolpyruvate</name>
        <dbReference type="ChEBI" id="CHEBI:58702"/>
    </ligand>
</feature>
<dbReference type="EC" id="2.5.1.54" evidence="4"/>
<dbReference type="PANTHER" id="PTHR21337:SF0">
    <property type="entry name" value="PHOSPHO-2-DEHYDRO-3-DEOXYHEPTONATE ALDOLASE"/>
    <property type="match status" value="1"/>
</dbReference>
<keyword evidence="3" id="KW-0170">Cobalt</keyword>
<dbReference type="Gene3D" id="3.20.20.70">
    <property type="entry name" value="Aldolase class I"/>
    <property type="match status" value="1"/>
</dbReference>
<dbReference type="SUPFAM" id="SSF51569">
    <property type="entry name" value="Aldolase"/>
    <property type="match status" value="1"/>
</dbReference>
<dbReference type="HOGENOM" id="CLU_026885_0_1_4"/>
<dbReference type="RefSeq" id="WP_080937407.1">
    <property type="nucleotide sequence ID" value="NZ_BSTO01000001.1"/>
</dbReference>
<evidence type="ECO:0000256" key="1">
    <source>
        <dbReference type="ARBA" id="ARBA00008911"/>
    </source>
</evidence>
<accession>A0A0B6S875</accession>
<keyword evidence="2 4" id="KW-0808">Transferase</keyword>
<feature type="binding site" evidence="3">
    <location>
        <position position="307"/>
    </location>
    <ligand>
        <name>Mn(2+)</name>
        <dbReference type="ChEBI" id="CHEBI:29035"/>
    </ligand>
</feature>
<dbReference type="Pfam" id="PF01474">
    <property type="entry name" value="DAHP_synth_2"/>
    <property type="match status" value="2"/>
</dbReference>
<reference evidence="7" key="1">
    <citation type="submission" date="2011-03" db="EMBL/GenBank/DDBJ databases">
        <authorList>
            <person name="Voget S."/>
            <person name="Streit W.R."/>
            <person name="Jaeger K.E."/>
            <person name="Daniel R."/>
        </authorList>
    </citation>
    <scope>NUCLEOTIDE SEQUENCE [LARGE SCALE GENOMIC DNA]</scope>
    <source>
        <strain evidence="7">PG1</strain>
    </source>
</reference>
<name>A0A0B6S875_BURPL</name>
<feature type="binding site" evidence="3">
    <location>
        <position position="349"/>
    </location>
    <ligand>
        <name>Mn(2+)</name>
        <dbReference type="ChEBI" id="CHEBI:29035"/>
    </ligand>
</feature>
<evidence type="ECO:0000256" key="4">
    <source>
        <dbReference type="RuleBase" id="RU363071"/>
    </source>
</evidence>
<proteinExistence type="inferred from homology"/>
<comment type="similarity">
    <text evidence="1 4">Belongs to the class-II DAHP synthase family.</text>
</comment>
<feature type="binding site" evidence="3">
    <location>
        <position position="72"/>
    </location>
    <ligand>
        <name>Mn(2+)</name>
        <dbReference type="ChEBI" id="CHEBI:29035"/>
    </ligand>
</feature>
<comment type="cofactor">
    <cofactor evidence="3">
        <name>Mn(2+)</name>
        <dbReference type="ChEBI" id="CHEBI:29035"/>
    </cofactor>
    <cofactor evidence="3">
        <name>Co(2+)</name>
        <dbReference type="ChEBI" id="CHEBI:48828"/>
    </cofactor>
    <cofactor evidence="3">
        <name>Cd(2+)</name>
        <dbReference type="ChEBI" id="CHEBI:48775"/>
    </cofactor>
    <text evidence="3">Binds 1 divalent cation per subunit. The enzyme is active with manganese, cobalt or cadmium ions.</text>
</comment>
<dbReference type="AlphaFoldDB" id="A0A0B6S875"/>
<keyword evidence="3" id="KW-0464">Manganese</keyword>
<feature type="compositionally biased region" description="Basic and acidic residues" evidence="5">
    <location>
        <begin position="427"/>
        <end position="437"/>
    </location>
</feature>
<feature type="binding site" evidence="3">
    <location>
        <position position="379"/>
    </location>
    <ligand>
        <name>Mn(2+)</name>
        <dbReference type="ChEBI" id="CHEBI:29035"/>
    </ligand>
</feature>
<dbReference type="GO" id="GO:0009073">
    <property type="term" value="P:aromatic amino acid family biosynthetic process"/>
    <property type="evidence" value="ECO:0007669"/>
    <property type="project" value="InterPro"/>
</dbReference>
<reference evidence="6 7" key="2">
    <citation type="journal article" date="2016" name="Appl. Microbiol. Biotechnol.">
        <title>Mutations improving production and secretion of extracellular lipase by Burkholderia glumae PG1.</title>
        <authorList>
            <person name="Knapp A."/>
            <person name="Voget S."/>
            <person name="Gao R."/>
            <person name="Zaburannyi N."/>
            <person name="Krysciak D."/>
            <person name="Breuer M."/>
            <person name="Hauer B."/>
            <person name="Streit W.R."/>
            <person name="Muller R."/>
            <person name="Daniel R."/>
            <person name="Jaeger K.E."/>
        </authorList>
    </citation>
    <scope>NUCLEOTIDE SEQUENCE [LARGE SCALE GENOMIC DNA]</scope>
    <source>
        <strain evidence="6 7">PG1</strain>
    </source>
</reference>
<dbReference type="EMBL" id="CP002581">
    <property type="protein sequence ID" value="AJK49490.1"/>
    <property type="molecule type" value="Genomic_DNA"/>
</dbReference>
<evidence type="ECO:0000313" key="7">
    <source>
        <dbReference type="Proteomes" id="UP000031838"/>
    </source>
</evidence>
<evidence type="ECO:0000256" key="3">
    <source>
        <dbReference type="PIRSR" id="PIRSR602480-1"/>
    </source>
</evidence>
<dbReference type="Proteomes" id="UP000031838">
    <property type="component" value="Chromosome 2"/>
</dbReference>
<protein>
    <recommendedName>
        <fullName evidence="4">Phospho-2-dehydro-3-deoxyheptonate aldolase</fullName>
        <ecNumber evidence="4">2.5.1.54</ecNumber>
    </recommendedName>
</protein>
<feature type="compositionally biased region" description="Low complexity" evidence="5">
    <location>
        <begin position="412"/>
        <end position="423"/>
    </location>
</feature>
<gene>
    <name evidence="6" type="ORF">BGL_2c14230</name>
</gene>
<organism evidence="6 7">
    <name type="scientific">Burkholderia plantarii</name>
    <dbReference type="NCBI Taxonomy" id="41899"/>
    <lineage>
        <taxon>Bacteria</taxon>
        <taxon>Pseudomonadati</taxon>
        <taxon>Pseudomonadota</taxon>
        <taxon>Betaproteobacteria</taxon>
        <taxon>Burkholderiales</taxon>
        <taxon>Burkholderiaceae</taxon>
        <taxon>Burkholderia</taxon>
    </lineage>
</organism>